<evidence type="ECO:0000256" key="1">
    <source>
        <dbReference type="SAM" id="MobiDB-lite"/>
    </source>
</evidence>
<feature type="compositionally biased region" description="Polar residues" evidence="1">
    <location>
        <begin position="442"/>
        <end position="452"/>
    </location>
</feature>
<keyword evidence="2" id="KW-0732">Signal</keyword>
<evidence type="ECO:0000256" key="2">
    <source>
        <dbReference type="SAM" id="SignalP"/>
    </source>
</evidence>
<dbReference type="InterPro" id="IPR025584">
    <property type="entry name" value="Cthe_2159"/>
</dbReference>
<feature type="compositionally biased region" description="Gly residues" evidence="1">
    <location>
        <begin position="429"/>
        <end position="439"/>
    </location>
</feature>
<feature type="compositionally biased region" description="Gly residues" evidence="1">
    <location>
        <begin position="633"/>
        <end position="642"/>
    </location>
</feature>
<dbReference type="Pfam" id="PF14262">
    <property type="entry name" value="Cthe_2159"/>
    <property type="match status" value="1"/>
</dbReference>
<protein>
    <recommendedName>
        <fullName evidence="5">Carbohydrate-binding domain-containing protein</fullName>
    </recommendedName>
</protein>
<feature type="signal peptide" evidence="2">
    <location>
        <begin position="1"/>
        <end position="33"/>
    </location>
</feature>
<name>A0A1I2WDK5_9FIRM</name>
<feature type="compositionally biased region" description="Low complexity" evidence="1">
    <location>
        <begin position="317"/>
        <end position="334"/>
    </location>
</feature>
<gene>
    <name evidence="3" type="ORF">SAMN05660649_03354</name>
</gene>
<reference evidence="4" key="1">
    <citation type="submission" date="2016-10" db="EMBL/GenBank/DDBJ databases">
        <authorList>
            <person name="Varghese N."/>
            <person name="Submissions S."/>
        </authorList>
    </citation>
    <scope>NUCLEOTIDE SEQUENCE [LARGE SCALE GENOMIC DNA]</scope>
    <source>
        <strain evidence="4">DSM 17038</strain>
    </source>
</reference>
<feature type="region of interest" description="Disordered" evidence="1">
    <location>
        <begin position="633"/>
        <end position="655"/>
    </location>
</feature>
<dbReference type="AlphaFoldDB" id="A0A1I2WDK5"/>
<keyword evidence="4" id="KW-1185">Reference proteome</keyword>
<evidence type="ECO:0008006" key="5">
    <source>
        <dbReference type="Google" id="ProtNLM"/>
    </source>
</evidence>
<organism evidence="3 4">
    <name type="scientific">Desulfotruncus arcticus DSM 17038</name>
    <dbReference type="NCBI Taxonomy" id="1121424"/>
    <lineage>
        <taxon>Bacteria</taxon>
        <taxon>Bacillati</taxon>
        <taxon>Bacillota</taxon>
        <taxon>Clostridia</taxon>
        <taxon>Eubacteriales</taxon>
        <taxon>Desulfallaceae</taxon>
        <taxon>Desulfotruncus</taxon>
    </lineage>
</organism>
<dbReference type="Proteomes" id="UP000199337">
    <property type="component" value="Unassembled WGS sequence"/>
</dbReference>
<evidence type="ECO:0000313" key="4">
    <source>
        <dbReference type="Proteomes" id="UP000199337"/>
    </source>
</evidence>
<evidence type="ECO:0000313" key="3">
    <source>
        <dbReference type="EMBL" id="SFG97651.1"/>
    </source>
</evidence>
<dbReference type="RefSeq" id="WP_092472514.1">
    <property type="nucleotide sequence ID" value="NZ_FOOX01000013.1"/>
</dbReference>
<dbReference type="EMBL" id="FOOX01000013">
    <property type="protein sequence ID" value="SFG97651.1"/>
    <property type="molecule type" value="Genomic_DNA"/>
</dbReference>
<feature type="chain" id="PRO_5011475749" description="Carbohydrate-binding domain-containing protein" evidence="2">
    <location>
        <begin position="34"/>
        <end position="655"/>
    </location>
</feature>
<feature type="compositionally biased region" description="Polar residues" evidence="1">
    <location>
        <begin position="285"/>
        <end position="301"/>
    </location>
</feature>
<proteinExistence type="predicted"/>
<dbReference type="STRING" id="341036.SAMN05660649_03354"/>
<feature type="region of interest" description="Disordered" evidence="1">
    <location>
        <begin position="426"/>
        <end position="452"/>
    </location>
</feature>
<dbReference type="OrthoDB" id="9812829at2"/>
<dbReference type="PROSITE" id="PS51257">
    <property type="entry name" value="PROKAR_LIPOPROTEIN"/>
    <property type="match status" value="1"/>
</dbReference>
<sequence>MRFRSGKFIPLMLTTTMLITSLLTGCQTTSSSAALSTGTTTAAKVALVDPGYSDRDLAGTWDAEAATKISLNGSSMAVSGSGATASGGTLTITAAGVYVLSGTLTHGQIVVDAADSDKVQLVLDGVSITCPDSAPVYVKQADKVFLTLAGGSKNTVTDGAAYTIPDGEDEPNAAIFSKSDLTINGAGALTVTANYNNGIASKDDLVITDGTITVTAVNDGLRGRDSVAIHDGAFVINAAQGDGIQSNNDEDTEKGWVSIDGGTFDITSGNDGIQAETVLQITDGEVTTKTGGGSANASTDSKGNERPGRGGWDNQTAPAAAEDSADSSDSTASAKGVKAGTAVYVTGGNINIDSSDDSVHSSGDVIISAGTVTLASGDDGIHADSSLVVDGGAIDISQSYEGLEGTNITVNGGNIHITAKDDGINAAGGNDGSAPGGRPGENNDTVENGSDGDSTFIRITGGYVVVNANGDGIDANGSLYVDGGMVLVNGPTNNGNGSLDYDGVAEITGGTIVAAGSSGMAQNFSDSSSQNSLLVAYSSGQKAGTLVTLLDESGKTILSFAPAKDYQSIVISTLKLEQGKTYTLYSGGNAGGKNTDGLYTDGSYSAGTEVVSVTLSGAATSISDTGAQITTMGGPGRGGPKGGPMPAHNQGIGGS</sequence>
<feature type="region of interest" description="Disordered" evidence="1">
    <location>
        <begin position="285"/>
        <end position="336"/>
    </location>
</feature>
<accession>A0A1I2WDK5</accession>